<evidence type="ECO:0000313" key="2">
    <source>
        <dbReference type="Proteomes" id="UP000541583"/>
    </source>
</evidence>
<keyword evidence="2" id="KW-1185">Reference proteome</keyword>
<sequence>MKYLNVFCVLLSRFDIAALLIDPIKVCHCHIKRNKVYEDNKFIQS</sequence>
<proteinExistence type="predicted"/>
<protein>
    <submittedName>
        <fullName evidence="1">Uncharacterized protein</fullName>
    </submittedName>
</protein>
<organism evidence="1 2">
    <name type="scientific">Mucilaginibacter lappiensis</name>
    <dbReference type="NCBI Taxonomy" id="354630"/>
    <lineage>
        <taxon>Bacteria</taxon>
        <taxon>Pseudomonadati</taxon>
        <taxon>Bacteroidota</taxon>
        <taxon>Sphingobacteriia</taxon>
        <taxon>Sphingobacteriales</taxon>
        <taxon>Sphingobacteriaceae</taxon>
        <taxon>Mucilaginibacter</taxon>
    </lineage>
</organism>
<dbReference type="EMBL" id="JACHCB010000002">
    <property type="protein sequence ID" value="MBB6108592.1"/>
    <property type="molecule type" value="Genomic_DNA"/>
</dbReference>
<accession>A0ABR6PFS7</accession>
<comment type="caution">
    <text evidence="1">The sequence shown here is derived from an EMBL/GenBank/DDBJ whole genome shotgun (WGS) entry which is preliminary data.</text>
</comment>
<evidence type="ECO:0000313" key="1">
    <source>
        <dbReference type="EMBL" id="MBB6108592.1"/>
    </source>
</evidence>
<gene>
    <name evidence="1" type="ORF">HDF23_001327</name>
</gene>
<reference evidence="1 2" key="1">
    <citation type="submission" date="2020-08" db="EMBL/GenBank/DDBJ databases">
        <title>Genomic Encyclopedia of Type Strains, Phase IV (KMG-V): Genome sequencing to study the core and pangenomes of soil and plant-associated prokaryotes.</title>
        <authorList>
            <person name="Whitman W."/>
        </authorList>
    </citation>
    <scope>NUCLEOTIDE SEQUENCE [LARGE SCALE GENOMIC DNA]</scope>
    <source>
        <strain evidence="1 2">ANJLi2</strain>
    </source>
</reference>
<name>A0ABR6PFS7_9SPHI</name>
<dbReference type="Proteomes" id="UP000541583">
    <property type="component" value="Unassembled WGS sequence"/>
</dbReference>